<dbReference type="EMBL" id="JARVKF010000426">
    <property type="protein sequence ID" value="KAK9414514.1"/>
    <property type="molecule type" value="Genomic_DNA"/>
</dbReference>
<comment type="caution">
    <text evidence="3">The sequence shown here is derived from an EMBL/GenBank/DDBJ whole genome shotgun (WGS) entry which is preliminary data.</text>
</comment>
<sequence length="354" mass="39232">MVSSVGYARPLSKIAKPVLLPLSVAAVAFAVYKGRADGAELAKQFFTGPGNKSRIFALLMVAVNWKSLPLAWTVRIFNTMIGHLFVREFHAHGPEVLFHPVISETHVTLLEVDYNIHKSNSTYFADLDVSRSHLASHLFARGIRLLGNNAESKLVMNPSDPTKVAKGRFGVSLGAVFCSFKREIKPYQKYELWTRVLSWDRKWLYLVTHFVEAGAVKPKSWDAASFGVTRDAEGKPEEWQKKIFATAVSKYVWKMGRLTVHPAIVMEASGLLPARPEGWVSTESSGMVTPSEPVTGNTDGEAKEHDAETGWDWRRIEDERLKGLEFAQHFAELDGLAGEFDGGENGALGKFALG</sequence>
<proteinExistence type="inferred from homology"/>
<dbReference type="InterPro" id="IPR051490">
    <property type="entry name" value="THEM6_lcsJ_thioesterase"/>
</dbReference>
<dbReference type="Pfam" id="PF13279">
    <property type="entry name" value="4HBT_2"/>
    <property type="match status" value="1"/>
</dbReference>
<dbReference type="InterPro" id="IPR029069">
    <property type="entry name" value="HotDog_dom_sf"/>
</dbReference>
<feature type="compositionally biased region" description="Basic and acidic residues" evidence="2">
    <location>
        <begin position="300"/>
        <end position="309"/>
    </location>
</feature>
<dbReference type="PANTHER" id="PTHR12475">
    <property type="match status" value="1"/>
</dbReference>
<dbReference type="SUPFAM" id="SSF54637">
    <property type="entry name" value="Thioesterase/thiol ester dehydrase-isomerase"/>
    <property type="match status" value="1"/>
</dbReference>
<evidence type="ECO:0000313" key="4">
    <source>
        <dbReference type="Proteomes" id="UP001408356"/>
    </source>
</evidence>
<accession>A0ABR2UIP7</accession>
<evidence type="ECO:0000256" key="1">
    <source>
        <dbReference type="ARBA" id="ARBA00038476"/>
    </source>
</evidence>
<dbReference type="Proteomes" id="UP001408356">
    <property type="component" value="Unassembled WGS sequence"/>
</dbReference>
<gene>
    <name evidence="3" type="ORF">SUNI508_11224</name>
</gene>
<organism evidence="3 4">
    <name type="scientific">Seiridium unicorne</name>
    <dbReference type="NCBI Taxonomy" id="138068"/>
    <lineage>
        <taxon>Eukaryota</taxon>
        <taxon>Fungi</taxon>
        <taxon>Dikarya</taxon>
        <taxon>Ascomycota</taxon>
        <taxon>Pezizomycotina</taxon>
        <taxon>Sordariomycetes</taxon>
        <taxon>Xylariomycetidae</taxon>
        <taxon>Amphisphaeriales</taxon>
        <taxon>Sporocadaceae</taxon>
        <taxon>Seiridium</taxon>
    </lineage>
</organism>
<feature type="compositionally biased region" description="Polar residues" evidence="2">
    <location>
        <begin position="282"/>
        <end position="298"/>
    </location>
</feature>
<dbReference type="PANTHER" id="PTHR12475:SF4">
    <property type="entry name" value="PROTEIN THEM6"/>
    <property type="match status" value="1"/>
</dbReference>
<name>A0ABR2UIP7_9PEZI</name>
<comment type="similarity">
    <text evidence="1">Belongs to the lcsJ thioesterase family.</text>
</comment>
<keyword evidence="4" id="KW-1185">Reference proteome</keyword>
<protein>
    <submittedName>
        <fullName evidence="3">Capsule polysaccharide biosynthesis protein</fullName>
    </submittedName>
</protein>
<reference evidence="3 4" key="1">
    <citation type="journal article" date="2024" name="J. Plant Pathol.">
        <title>Sequence and assembly of the genome of Seiridium unicorne, isolate CBS 538.82, causal agent of cypress canker disease.</title>
        <authorList>
            <person name="Scali E."/>
            <person name="Rocca G.D."/>
            <person name="Danti R."/>
            <person name="Garbelotto M."/>
            <person name="Barberini S."/>
            <person name="Baroncelli R."/>
            <person name="Emiliani G."/>
        </authorList>
    </citation>
    <scope>NUCLEOTIDE SEQUENCE [LARGE SCALE GENOMIC DNA]</scope>
    <source>
        <strain evidence="3 4">BM-138-508</strain>
    </source>
</reference>
<feature type="region of interest" description="Disordered" evidence="2">
    <location>
        <begin position="282"/>
        <end position="309"/>
    </location>
</feature>
<evidence type="ECO:0000256" key="2">
    <source>
        <dbReference type="SAM" id="MobiDB-lite"/>
    </source>
</evidence>
<evidence type="ECO:0000313" key="3">
    <source>
        <dbReference type="EMBL" id="KAK9414514.1"/>
    </source>
</evidence>